<keyword evidence="1" id="KW-0812">Transmembrane</keyword>
<evidence type="ECO:0000256" key="1">
    <source>
        <dbReference type="SAM" id="Phobius"/>
    </source>
</evidence>
<evidence type="ECO:0000313" key="2">
    <source>
        <dbReference type="EMBL" id="MDE4908611.1"/>
    </source>
</evidence>
<keyword evidence="1" id="KW-0472">Membrane</keyword>
<dbReference type="RefSeq" id="WP_274925232.1">
    <property type="nucleotide sequence ID" value="NZ_JAKELO010000002.1"/>
</dbReference>
<gene>
    <name evidence="2" type="ORF">L0665_08335</name>
</gene>
<name>A0A9Q4KTQ4_9EURY</name>
<dbReference type="EMBL" id="JAKELO010000002">
    <property type="protein sequence ID" value="MDE4908611.1"/>
    <property type="molecule type" value="Genomic_DNA"/>
</dbReference>
<organism evidence="2 3">
    <name type="scientific">Methanogenium marinum</name>
    <dbReference type="NCBI Taxonomy" id="348610"/>
    <lineage>
        <taxon>Archaea</taxon>
        <taxon>Methanobacteriati</taxon>
        <taxon>Methanobacteriota</taxon>
        <taxon>Stenosarchaea group</taxon>
        <taxon>Methanomicrobia</taxon>
        <taxon>Methanomicrobiales</taxon>
        <taxon>Methanomicrobiaceae</taxon>
        <taxon>Methanogenium</taxon>
    </lineage>
</organism>
<feature type="transmembrane region" description="Helical" evidence="1">
    <location>
        <begin position="19"/>
        <end position="40"/>
    </location>
</feature>
<feature type="transmembrane region" description="Helical" evidence="1">
    <location>
        <begin position="79"/>
        <end position="98"/>
    </location>
</feature>
<sequence>MTDIIENETAGAMDFTPSWWTFVLMGIIAVIFGIFCVIMPGYVTLFLGYFIGAFVVVWGIITVVQALKPHEGGTGRSIALIILGVLSIILGLMVFTSILSAWFLMTYLIAFWAFLTGFTNIFQAFTGKDSTWYKVLLIIAGIIAILLGFYVMIYPLMATATVIYVMGIFLIAWGIVVTITGLMAQK</sequence>
<dbReference type="InterPro" id="IPR052712">
    <property type="entry name" value="Acid_resist_chaperone_HdeD"/>
</dbReference>
<feature type="transmembrane region" description="Helical" evidence="1">
    <location>
        <begin position="104"/>
        <end position="123"/>
    </location>
</feature>
<keyword evidence="3" id="KW-1185">Reference proteome</keyword>
<protein>
    <submittedName>
        <fullName evidence="2">DUF308 domain-containing protein</fullName>
    </submittedName>
</protein>
<proteinExistence type="predicted"/>
<feature type="transmembrane region" description="Helical" evidence="1">
    <location>
        <begin position="135"/>
        <end position="156"/>
    </location>
</feature>
<comment type="caution">
    <text evidence="2">The sequence shown here is derived from an EMBL/GenBank/DDBJ whole genome shotgun (WGS) entry which is preliminary data.</text>
</comment>
<dbReference type="GO" id="GO:0005886">
    <property type="term" value="C:plasma membrane"/>
    <property type="evidence" value="ECO:0007669"/>
    <property type="project" value="TreeGrafter"/>
</dbReference>
<reference evidence="2" key="1">
    <citation type="submission" date="2022-01" db="EMBL/GenBank/DDBJ databases">
        <title>Draft genome of Methanogenium marinum DSM 15558.</title>
        <authorList>
            <person name="Chen S.-C."/>
            <person name="You Y.-T."/>
        </authorList>
    </citation>
    <scope>NUCLEOTIDE SEQUENCE</scope>
    <source>
        <strain evidence="2">DSM 15558</strain>
    </source>
</reference>
<dbReference type="InterPro" id="IPR005325">
    <property type="entry name" value="DUF308_memb"/>
</dbReference>
<evidence type="ECO:0000313" key="3">
    <source>
        <dbReference type="Proteomes" id="UP001143747"/>
    </source>
</evidence>
<dbReference type="Pfam" id="PF03729">
    <property type="entry name" value="DUF308"/>
    <property type="match status" value="2"/>
</dbReference>
<dbReference type="Proteomes" id="UP001143747">
    <property type="component" value="Unassembled WGS sequence"/>
</dbReference>
<dbReference type="PANTHER" id="PTHR34989:SF1">
    <property type="entry name" value="PROTEIN HDED"/>
    <property type="match status" value="1"/>
</dbReference>
<accession>A0A9Q4KTQ4</accession>
<dbReference type="PANTHER" id="PTHR34989">
    <property type="entry name" value="PROTEIN HDED"/>
    <property type="match status" value="1"/>
</dbReference>
<feature type="transmembrane region" description="Helical" evidence="1">
    <location>
        <begin position="162"/>
        <end position="184"/>
    </location>
</feature>
<feature type="transmembrane region" description="Helical" evidence="1">
    <location>
        <begin position="46"/>
        <end position="67"/>
    </location>
</feature>
<dbReference type="AlphaFoldDB" id="A0A9Q4KTQ4"/>
<keyword evidence="1" id="KW-1133">Transmembrane helix</keyword>